<proteinExistence type="predicted"/>
<evidence type="ECO:0000313" key="2">
    <source>
        <dbReference type="EMBL" id="KAG5476618.1"/>
    </source>
</evidence>
<comment type="caution">
    <text evidence="2">The sequence shown here is derived from an EMBL/GenBank/DDBJ whole genome shotgun (WGS) entry which is preliminary data.</text>
</comment>
<organism evidence="2 3">
    <name type="scientific">Leishmania enriettii</name>
    <dbReference type="NCBI Taxonomy" id="5663"/>
    <lineage>
        <taxon>Eukaryota</taxon>
        <taxon>Discoba</taxon>
        <taxon>Euglenozoa</taxon>
        <taxon>Kinetoplastea</taxon>
        <taxon>Metakinetoplastina</taxon>
        <taxon>Trypanosomatida</taxon>
        <taxon>Trypanosomatidae</taxon>
        <taxon>Leishmaniinae</taxon>
        <taxon>Leishmania</taxon>
    </lineage>
</organism>
<keyword evidence="3" id="KW-1185">Reference proteome</keyword>
<dbReference type="KEGG" id="lenr:94171028"/>
<feature type="transmembrane region" description="Helical" evidence="1">
    <location>
        <begin position="216"/>
        <end position="238"/>
    </location>
</feature>
<evidence type="ECO:0000256" key="1">
    <source>
        <dbReference type="SAM" id="Phobius"/>
    </source>
</evidence>
<keyword evidence="1" id="KW-0812">Transmembrane</keyword>
<dbReference type="OrthoDB" id="243664at2759"/>
<dbReference type="AlphaFoldDB" id="A0A836KSH9"/>
<evidence type="ECO:0008006" key="4">
    <source>
        <dbReference type="Google" id="ProtNLM"/>
    </source>
</evidence>
<protein>
    <recommendedName>
        <fullName evidence="4">Transmembrane protein</fullName>
    </recommendedName>
</protein>
<keyword evidence="1" id="KW-0472">Membrane</keyword>
<dbReference type="GeneID" id="94171028"/>
<dbReference type="EMBL" id="JAFHKP010000026">
    <property type="protein sequence ID" value="KAG5476618.1"/>
    <property type="molecule type" value="Genomic_DNA"/>
</dbReference>
<name>A0A836KSH9_LEIEN</name>
<evidence type="ECO:0000313" key="3">
    <source>
        <dbReference type="Proteomes" id="UP000674179"/>
    </source>
</evidence>
<dbReference type="RefSeq" id="XP_067692084.1">
    <property type="nucleotide sequence ID" value="XM_067835518.1"/>
</dbReference>
<keyword evidence="1" id="KW-1133">Transmembrane helix</keyword>
<sequence>MRAFAPFSMNAVAVVRLAPQTQVAREGCASVAMVETQRALVASSSSLPSLLSAVNGPAAEGASAVTSVRCEENAEGAAAAPPAKGFRSSTRFKLSPAQVNENNVPSAREVARMIPTLQELRAQLPDARELEQTYIRPECVLGTNGAAEPGGKGSGHATATTAPSTASLFQKVTDPLEDWLFGPPKEDSAAAAETAPAAALQRYPVPRQHLLLAYRALFWGTVFALLGFTATVATAMYVCGYHSLRDLQQGVRGKVHRDEERLRAMAAAAATAQGAEADTLVEHYVIDLTHPTEAWRQVQEIWGAVQRLAEEEEEEERGTTLSTPA</sequence>
<gene>
    <name evidence="2" type="ORF">CUR178_03790</name>
</gene>
<dbReference type="Proteomes" id="UP000674179">
    <property type="component" value="Chromosome 26"/>
</dbReference>
<reference evidence="2 3" key="1">
    <citation type="submission" date="2021-02" db="EMBL/GenBank/DDBJ databases">
        <title>Leishmania (Mundinia) enrietti genome sequencing and assembly.</title>
        <authorList>
            <person name="Almutairi H."/>
            <person name="Gatherer D."/>
        </authorList>
    </citation>
    <scope>NUCLEOTIDE SEQUENCE [LARGE SCALE GENOMIC DNA]</scope>
    <source>
        <strain evidence="2">CUR178</strain>
    </source>
</reference>
<accession>A0A836KSH9</accession>